<evidence type="ECO:0000313" key="1">
    <source>
        <dbReference type="EMBL" id="WJZ80458.1"/>
    </source>
</evidence>
<evidence type="ECO:0008006" key="3">
    <source>
        <dbReference type="Google" id="ProtNLM"/>
    </source>
</evidence>
<accession>A0ABY9BCB6</accession>
<evidence type="ECO:0000313" key="2">
    <source>
        <dbReference type="Proteomes" id="UP001227230"/>
    </source>
</evidence>
<proteinExistence type="predicted"/>
<protein>
    <recommendedName>
        <fullName evidence="3">DUF4228 domain protein</fullName>
    </recommendedName>
</protein>
<dbReference type="InterPro" id="IPR025322">
    <property type="entry name" value="PADRE_dom"/>
</dbReference>
<name>A0ABY9BCB6_VITVI</name>
<sequence length="181" mass="19953">MGNYISCTLITPTIKSSKAARVIFPTGEVRQFREPLKAAELMLESPNFFLVNSKSLHMGRRFNPLTADEDLEFGNLYILFPMKRVNSVVTAADMAVYLLAANSAAKRISGGKVRILPESGGDGSEEVAVATAAVENEAGCSRLNLDEVEGFPVSEYKYRLAMFRSKKPLLETIREEPVCSR</sequence>
<dbReference type="EMBL" id="CP126648">
    <property type="protein sequence ID" value="WJZ80458.1"/>
    <property type="molecule type" value="Genomic_DNA"/>
</dbReference>
<reference evidence="1 2" key="1">
    <citation type="journal article" date="2023" name="Hortic Res">
        <title>The complete reference genome for grapevine (Vitis vinifera L.) genetics and breeding.</title>
        <authorList>
            <person name="Shi X."/>
            <person name="Cao S."/>
            <person name="Wang X."/>
            <person name="Huang S."/>
            <person name="Wang Y."/>
            <person name="Liu Z."/>
            <person name="Liu W."/>
            <person name="Leng X."/>
            <person name="Peng Y."/>
            <person name="Wang N."/>
            <person name="Wang Y."/>
            <person name="Ma Z."/>
            <person name="Xu X."/>
            <person name="Zhang F."/>
            <person name="Xue H."/>
            <person name="Zhong H."/>
            <person name="Wang Y."/>
            <person name="Zhang K."/>
            <person name="Velt A."/>
            <person name="Avia K."/>
            <person name="Holtgrawe D."/>
            <person name="Grimplet J."/>
            <person name="Matus J.T."/>
            <person name="Ware D."/>
            <person name="Wu X."/>
            <person name="Wang H."/>
            <person name="Liu C."/>
            <person name="Fang Y."/>
            <person name="Rustenholz C."/>
            <person name="Cheng Z."/>
            <person name="Xiao H."/>
            <person name="Zhou Y."/>
        </authorList>
    </citation>
    <scope>NUCLEOTIDE SEQUENCE [LARGE SCALE GENOMIC DNA]</scope>
    <source>
        <strain evidence="2">cv. Pinot noir / PN40024</strain>
        <tissue evidence="1">Leaf</tissue>
    </source>
</reference>
<dbReference type="Proteomes" id="UP001227230">
    <property type="component" value="Chromosome 1"/>
</dbReference>
<dbReference type="PANTHER" id="PTHR33052">
    <property type="entry name" value="DUF4228 DOMAIN PROTEIN-RELATED"/>
    <property type="match status" value="1"/>
</dbReference>
<organism evidence="1 2">
    <name type="scientific">Vitis vinifera</name>
    <name type="common">Grape</name>
    <dbReference type="NCBI Taxonomy" id="29760"/>
    <lineage>
        <taxon>Eukaryota</taxon>
        <taxon>Viridiplantae</taxon>
        <taxon>Streptophyta</taxon>
        <taxon>Embryophyta</taxon>
        <taxon>Tracheophyta</taxon>
        <taxon>Spermatophyta</taxon>
        <taxon>Magnoliopsida</taxon>
        <taxon>eudicotyledons</taxon>
        <taxon>Gunneridae</taxon>
        <taxon>Pentapetalae</taxon>
        <taxon>rosids</taxon>
        <taxon>Vitales</taxon>
        <taxon>Vitaceae</taxon>
        <taxon>Viteae</taxon>
        <taxon>Vitis</taxon>
    </lineage>
</organism>
<keyword evidence="2" id="KW-1185">Reference proteome</keyword>
<dbReference type="Pfam" id="PF14009">
    <property type="entry name" value="PADRE"/>
    <property type="match status" value="1"/>
</dbReference>
<gene>
    <name evidence="1" type="ORF">VitviT2T_000376</name>
</gene>